<accession>A0A2M8HAT8</accession>
<dbReference type="InterPro" id="IPR035680">
    <property type="entry name" value="Clx_II_MBL"/>
</dbReference>
<feature type="binding site" evidence="7">
    <location>
        <position position="58"/>
    </location>
    <ligand>
        <name>Zn(2+)</name>
        <dbReference type="ChEBI" id="CHEBI:29105"/>
        <label>2</label>
    </ligand>
</feature>
<dbReference type="AlphaFoldDB" id="A0A2M8HAT8"/>
<name>A0A2M8HAT8_9GAMM</name>
<comment type="similarity">
    <text evidence="3 7">Belongs to the metallo-beta-lactamase superfamily. Glyoxalase II family.</text>
</comment>
<evidence type="ECO:0000256" key="5">
    <source>
        <dbReference type="ARBA" id="ARBA00022801"/>
    </source>
</evidence>
<dbReference type="InterPro" id="IPR032282">
    <property type="entry name" value="HAGH_C"/>
</dbReference>
<dbReference type="EC" id="3.1.2.6" evidence="7"/>
<dbReference type="InterPro" id="IPR017782">
    <property type="entry name" value="Hydroxyacylglutathione_Hdrlase"/>
</dbReference>
<dbReference type="SMART" id="SM00849">
    <property type="entry name" value="Lactamase_B"/>
    <property type="match status" value="1"/>
</dbReference>
<reference evidence="9 10" key="1">
    <citation type="submission" date="2017-11" db="EMBL/GenBank/DDBJ databases">
        <title>Draft genome sequence of environmental isolate Aeromonas lusitania sp. nov. MDC 2473.</title>
        <authorList>
            <person name="Colston S.M."/>
            <person name="Navarro A."/>
            <person name="Martinez-Murcia A.J."/>
            <person name="Graf J."/>
        </authorList>
    </citation>
    <scope>NUCLEOTIDE SEQUENCE [LARGE SCALE GENOMIC DNA]</scope>
    <source>
        <strain evidence="9 10">MDC 2473</strain>
    </source>
</reference>
<comment type="subunit">
    <text evidence="7">Monomer.</text>
</comment>
<protein>
    <recommendedName>
        <fullName evidence="7">Hydroxyacylglutathione hydrolase</fullName>
        <ecNumber evidence="7">3.1.2.6</ecNumber>
    </recommendedName>
    <alternativeName>
        <fullName evidence="7">Glyoxalase II</fullName>
        <shortName evidence="7">Glx II</shortName>
    </alternativeName>
</protein>
<dbReference type="RefSeq" id="WP_100859614.1">
    <property type="nucleotide sequence ID" value="NZ_PGCP01000012.1"/>
</dbReference>
<dbReference type="CDD" id="cd07723">
    <property type="entry name" value="hydroxyacylglutathione_hydrolase_MBL-fold"/>
    <property type="match status" value="1"/>
</dbReference>
<evidence type="ECO:0000256" key="2">
    <source>
        <dbReference type="ARBA" id="ARBA00004963"/>
    </source>
</evidence>
<feature type="binding site" evidence="7">
    <location>
        <position position="111"/>
    </location>
    <ligand>
        <name>Zn(2+)</name>
        <dbReference type="ChEBI" id="CHEBI:29105"/>
        <label>1</label>
    </ligand>
</feature>
<dbReference type="PIRSF" id="PIRSF005457">
    <property type="entry name" value="Glx"/>
    <property type="match status" value="1"/>
</dbReference>
<evidence type="ECO:0000313" key="10">
    <source>
        <dbReference type="Proteomes" id="UP000232060"/>
    </source>
</evidence>
<dbReference type="UniPathway" id="UPA00619">
    <property type="reaction ID" value="UER00676"/>
</dbReference>
<dbReference type="GO" id="GO:0046872">
    <property type="term" value="F:metal ion binding"/>
    <property type="evidence" value="ECO:0007669"/>
    <property type="project" value="UniProtKB-KW"/>
</dbReference>
<dbReference type="HAMAP" id="MF_01374">
    <property type="entry name" value="Glyoxalase_2"/>
    <property type="match status" value="1"/>
</dbReference>
<dbReference type="Gene3D" id="3.60.15.10">
    <property type="entry name" value="Ribonuclease Z/Hydroxyacylglutathione hydrolase-like"/>
    <property type="match status" value="1"/>
</dbReference>
<comment type="function">
    <text evidence="7">Thiolesterase that catalyzes the hydrolysis of S-D-lactoyl-glutathione to form glutathione and D-lactic acid.</text>
</comment>
<feature type="binding site" evidence="7">
    <location>
        <position position="55"/>
    </location>
    <ligand>
        <name>Zn(2+)</name>
        <dbReference type="ChEBI" id="CHEBI:29105"/>
        <label>1</label>
    </ligand>
</feature>
<comment type="cofactor">
    <cofactor evidence="7">
        <name>Zn(2+)</name>
        <dbReference type="ChEBI" id="CHEBI:29105"/>
    </cofactor>
    <text evidence="7">Binds 2 Zn(2+) ions per subunit.</text>
</comment>
<dbReference type="InterPro" id="IPR050110">
    <property type="entry name" value="Glyoxalase_II_hydrolase"/>
</dbReference>
<evidence type="ECO:0000256" key="7">
    <source>
        <dbReference type="HAMAP-Rule" id="MF_01374"/>
    </source>
</evidence>
<dbReference type="InterPro" id="IPR001279">
    <property type="entry name" value="Metallo-B-lactamas"/>
</dbReference>
<comment type="catalytic activity">
    <reaction evidence="1 7">
        <text>an S-(2-hydroxyacyl)glutathione + H2O = a 2-hydroxy carboxylate + glutathione + H(+)</text>
        <dbReference type="Rhea" id="RHEA:21864"/>
        <dbReference type="ChEBI" id="CHEBI:15377"/>
        <dbReference type="ChEBI" id="CHEBI:15378"/>
        <dbReference type="ChEBI" id="CHEBI:57925"/>
        <dbReference type="ChEBI" id="CHEBI:58896"/>
        <dbReference type="ChEBI" id="CHEBI:71261"/>
        <dbReference type="EC" id="3.1.2.6"/>
    </reaction>
</comment>
<keyword evidence="5 7" id="KW-0378">Hydrolase</keyword>
<keyword evidence="6 7" id="KW-0862">Zinc</keyword>
<evidence type="ECO:0000259" key="8">
    <source>
        <dbReference type="SMART" id="SM00849"/>
    </source>
</evidence>
<keyword evidence="4 7" id="KW-0479">Metal-binding</keyword>
<sequence length="254" mass="28533">MYTVITVPAFNDNYIWLIRHDNHCLVVDPGEAAPVLARLEALGLELDAILLTHHHKDHVGGVGDLLSQFPHARLYGPRHDPMPDHHGQWLEDGDQINWHGLSLDVLHVPGHTLGHIAYHGNGMLFCGDTLFSAGCGRLFEGTPAQMYASLQRLAALPDDTLLYCAHEYTLSNLRFAHAVEPDNLAIQRRIGVISKLRQQGLPSLPSRLGDERDFNVFMRCEQNSVRFSAEKYALKCLENPEDTFAVLRGWKDVF</sequence>
<dbReference type="Proteomes" id="UP000232060">
    <property type="component" value="Unassembled WGS sequence"/>
</dbReference>
<dbReference type="PANTHER" id="PTHR43705:SF1">
    <property type="entry name" value="HYDROXYACYLGLUTATHIONE HYDROLASE GLOB"/>
    <property type="match status" value="1"/>
</dbReference>
<feature type="binding site" evidence="7">
    <location>
        <position position="57"/>
    </location>
    <ligand>
        <name>Zn(2+)</name>
        <dbReference type="ChEBI" id="CHEBI:29105"/>
        <label>2</label>
    </ligand>
</feature>
<dbReference type="PANTHER" id="PTHR43705">
    <property type="entry name" value="HYDROXYACYLGLUTATHIONE HYDROLASE"/>
    <property type="match status" value="1"/>
</dbReference>
<evidence type="ECO:0000256" key="6">
    <source>
        <dbReference type="ARBA" id="ARBA00022833"/>
    </source>
</evidence>
<feature type="binding site" evidence="7">
    <location>
        <position position="128"/>
    </location>
    <ligand>
        <name>Zn(2+)</name>
        <dbReference type="ChEBI" id="CHEBI:29105"/>
        <label>2</label>
    </ligand>
</feature>
<feature type="binding site" evidence="7">
    <location>
        <position position="53"/>
    </location>
    <ligand>
        <name>Zn(2+)</name>
        <dbReference type="ChEBI" id="CHEBI:29105"/>
        <label>1</label>
    </ligand>
</feature>
<dbReference type="OrthoDB" id="9802248at2"/>
<evidence type="ECO:0000256" key="1">
    <source>
        <dbReference type="ARBA" id="ARBA00001623"/>
    </source>
</evidence>
<dbReference type="Pfam" id="PF16123">
    <property type="entry name" value="HAGH_C"/>
    <property type="match status" value="1"/>
</dbReference>
<proteinExistence type="inferred from homology"/>
<dbReference type="Pfam" id="PF00753">
    <property type="entry name" value="Lactamase_B"/>
    <property type="match status" value="1"/>
</dbReference>
<dbReference type="SUPFAM" id="SSF56281">
    <property type="entry name" value="Metallo-hydrolase/oxidoreductase"/>
    <property type="match status" value="1"/>
</dbReference>
<comment type="caution">
    <text evidence="9">The sequence shown here is derived from an EMBL/GenBank/DDBJ whole genome shotgun (WGS) entry which is preliminary data.</text>
</comment>
<feature type="binding site" evidence="7">
    <location>
        <position position="166"/>
    </location>
    <ligand>
        <name>Zn(2+)</name>
        <dbReference type="ChEBI" id="CHEBI:29105"/>
        <label>2</label>
    </ligand>
</feature>
<evidence type="ECO:0000256" key="3">
    <source>
        <dbReference type="ARBA" id="ARBA00006759"/>
    </source>
</evidence>
<keyword evidence="10" id="KW-1185">Reference proteome</keyword>
<dbReference type="NCBIfam" id="TIGR03413">
    <property type="entry name" value="GSH_gloB"/>
    <property type="match status" value="1"/>
</dbReference>
<evidence type="ECO:0000313" key="9">
    <source>
        <dbReference type="EMBL" id="PJC93655.1"/>
    </source>
</evidence>
<feature type="domain" description="Metallo-beta-lactamase" evidence="8">
    <location>
        <begin position="12"/>
        <end position="166"/>
    </location>
</feature>
<gene>
    <name evidence="7 9" type="primary">gloB</name>
    <name evidence="9" type="ORF">CUC44_08960</name>
</gene>
<dbReference type="GO" id="GO:0019243">
    <property type="term" value="P:methylglyoxal catabolic process to D-lactate via S-lactoyl-glutathione"/>
    <property type="evidence" value="ECO:0007669"/>
    <property type="project" value="UniProtKB-UniRule"/>
</dbReference>
<organism evidence="9 10">
    <name type="scientific">Aeromonas lusitana</name>
    <dbReference type="NCBI Taxonomy" id="931529"/>
    <lineage>
        <taxon>Bacteria</taxon>
        <taxon>Pseudomonadati</taxon>
        <taxon>Pseudomonadota</taxon>
        <taxon>Gammaproteobacteria</taxon>
        <taxon>Aeromonadales</taxon>
        <taxon>Aeromonadaceae</taxon>
        <taxon>Aeromonas</taxon>
    </lineage>
</organism>
<dbReference type="InterPro" id="IPR036866">
    <property type="entry name" value="RibonucZ/Hydroxyglut_hydro"/>
</dbReference>
<evidence type="ECO:0000256" key="4">
    <source>
        <dbReference type="ARBA" id="ARBA00022723"/>
    </source>
</evidence>
<dbReference type="EMBL" id="PGCP01000012">
    <property type="protein sequence ID" value="PJC93655.1"/>
    <property type="molecule type" value="Genomic_DNA"/>
</dbReference>
<dbReference type="GO" id="GO:0004416">
    <property type="term" value="F:hydroxyacylglutathione hydrolase activity"/>
    <property type="evidence" value="ECO:0007669"/>
    <property type="project" value="UniProtKB-UniRule"/>
</dbReference>
<feature type="binding site" evidence="7">
    <location>
        <position position="128"/>
    </location>
    <ligand>
        <name>Zn(2+)</name>
        <dbReference type="ChEBI" id="CHEBI:29105"/>
        <label>1</label>
    </ligand>
</feature>
<comment type="pathway">
    <text evidence="2 7">Secondary metabolite metabolism; methylglyoxal degradation; (R)-lactate from methylglyoxal: step 2/2.</text>
</comment>